<dbReference type="Pfam" id="PF00482">
    <property type="entry name" value="T2SSF"/>
    <property type="match status" value="1"/>
</dbReference>
<proteinExistence type="predicted"/>
<evidence type="ECO:0000256" key="6">
    <source>
        <dbReference type="SAM" id="Phobius"/>
    </source>
</evidence>
<name>A0A1H1MF43_9MICO</name>
<protein>
    <submittedName>
        <fullName evidence="8">Tight adherence protein B</fullName>
    </submittedName>
</protein>
<feature type="domain" description="Type II secretion system protein GspF" evidence="7">
    <location>
        <begin position="29"/>
        <end position="133"/>
    </location>
</feature>
<keyword evidence="3 6" id="KW-0812">Transmembrane</keyword>
<gene>
    <name evidence="8" type="ORF">SAMN04489719_0960</name>
</gene>
<dbReference type="PANTHER" id="PTHR35007:SF4">
    <property type="entry name" value="CONSERVED TRANSMEMBRANE PROTEIN-RELATED"/>
    <property type="match status" value="1"/>
</dbReference>
<feature type="transmembrane region" description="Helical" evidence="6">
    <location>
        <begin position="266"/>
        <end position="288"/>
    </location>
</feature>
<keyword evidence="2" id="KW-1003">Cell membrane</keyword>
<dbReference type="InterPro" id="IPR018076">
    <property type="entry name" value="T2SS_GspF_dom"/>
</dbReference>
<dbReference type="AlphaFoldDB" id="A0A1H1MF43"/>
<feature type="transmembrane region" description="Helical" evidence="6">
    <location>
        <begin position="120"/>
        <end position="137"/>
    </location>
</feature>
<evidence type="ECO:0000259" key="7">
    <source>
        <dbReference type="Pfam" id="PF00482"/>
    </source>
</evidence>
<sequence length="299" mass="29807">MSVTWRRGSAAARAVESRTDVARAAATREDDAAATVHRVAALVAGGLPLERAWAVLGTDAGAVAERAGGALVTAVLDVARRTGAPMAPTLERLAGLLREQAAQRRALQTALAGPKATARLVMVLPVVGLGFGLALGLDVLGAALGGGLGTMSVLAGAALLVAAWAWSRAIVRRAARGDPAPGIALDLVAVALAGGGAADRARAVAASALADAGVVAGGWDEVDAALDLARRAGVPVRGLLLAEATAARMRARLDGEARAQRAAVQLALPLGACVLPAFSLLVIVPLVVSMLEGALTPLG</sequence>
<dbReference type="OrthoDB" id="5119616at2"/>
<reference evidence="9" key="1">
    <citation type="submission" date="2016-10" db="EMBL/GenBank/DDBJ databases">
        <authorList>
            <person name="Varghese N."/>
            <person name="Submissions S."/>
        </authorList>
    </citation>
    <scope>NUCLEOTIDE SEQUENCE [LARGE SCALE GENOMIC DNA]</scope>
    <source>
        <strain evidence="9">DSM 22965</strain>
    </source>
</reference>
<keyword evidence="5 6" id="KW-0472">Membrane</keyword>
<evidence type="ECO:0000256" key="5">
    <source>
        <dbReference type="ARBA" id="ARBA00023136"/>
    </source>
</evidence>
<keyword evidence="4 6" id="KW-1133">Transmembrane helix</keyword>
<evidence type="ECO:0000256" key="3">
    <source>
        <dbReference type="ARBA" id="ARBA00022692"/>
    </source>
</evidence>
<dbReference type="GO" id="GO:0005886">
    <property type="term" value="C:plasma membrane"/>
    <property type="evidence" value="ECO:0007669"/>
    <property type="project" value="UniProtKB-SubCell"/>
</dbReference>
<comment type="subcellular location">
    <subcellularLocation>
        <location evidence="1">Cell membrane</location>
        <topology evidence="1">Multi-pass membrane protein</topology>
    </subcellularLocation>
</comment>
<dbReference type="RefSeq" id="WP_092665962.1">
    <property type="nucleotide sequence ID" value="NZ_LT629734.1"/>
</dbReference>
<feature type="transmembrane region" description="Helical" evidence="6">
    <location>
        <begin position="143"/>
        <end position="166"/>
    </location>
</feature>
<evidence type="ECO:0000256" key="4">
    <source>
        <dbReference type="ARBA" id="ARBA00022989"/>
    </source>
</evidence>
<dbReference type="Proteomes" id="UP000199649">
    <property type="component" value="Chromosome I"/>
</dbReference>
<evidence type="ECO:0000313" key="8">
    <source>
        <dbReference type="EMBL" id="SDR85423.1"/>
    </source>
</evidence>
<dbReference type="EMBL" id="LT629734">
    <property type="protein sequence ID" value="SDR85423.1"/>
    <property type="molecule type" value="Genomic_DNA"/>
</dbReference>
<dbReference type="STRING" id="684552.SAMN04489719_0960"/>
<evidence type="ECO:0000256" key="2">
    <source>
        <dbReference type="ARBA" id="ARBA00022475"/>
    </source>
</evidence>
<dbReference type="PANTHER" id="PTHR35007">
    <property type="entry name" value="INTEGRAL MEMBRANE PROTEIN-RELATED"/>
    <property type="match status" value="1"/>
</dbReference>
<keyword evidence="9" id="KW-1185">Reference proteome</keyword>
<organism evidence="8 9">
    <name type="scientific">Agrococcus carbonis</name>
    <dbReference type="NCBI Taxonomy" id="684552"/>
    <lineage>
        <taxon>Bacteria</taxon>
        <taxon>Bacillati</taxon>
        <taxon>Actinomycetota</taxon>
        <taxon>Actinomycetes</taxon>
        <taxon>Micrococcales</taxon>
        <taxon>Microbacteriaceae</taxon>
        <taxon>Agrococcus</taxon>
    </lineage>
</organism>
<evidence type="ECO:0000313" key="9">
    <source>
        <dbReference type="Proteomes" id="UP000199649"/>
    </source>
</evidence>
<accession>A0A1H1MF43</accession>
<evidence type="ECO:0000256" key="1">
    <source>
        <dbReference type="ARBA" id="ARBA00004651"/>
    </source>
</evidence>